<feature type="compositionally biased region" description="Low complexity" evidence="7">
    <location>
        <begin position="14"/>
        <end position="24"/>
    </location>
</feature>
<evidence type="ECO:0000256" key="4">
    <source>
        <dbReference type="ARBA" id="ARBA00022964"/>
    </source>
</evidence>
<dbReference type="GO" id="GO:0016706">
    <property type="term" value="F:2-oxoglutarate-dependent dioxygenase activity"/>
    <property type="evidence" value="ECO:0007669"/>
    <property type="project" value="TreeGrafter"/>
</dbReference>
<name>A0A075JJ07_9MICO</name>
<evidence type="ECO:0000259" key="8">
    <source>
        <dbReference type="Pfam" id="PF02668"/>
    </source>
</evidence>
<keyword evidence="6" id="KW-0408">Iron</keyword>
<dbReference type="SUPFAM" id="SSF51197">
    <property type="entry name" value="Clavaminate synthase-like"/>
    <property type="match status" value="1"/>
</dbReference>
<gene>
    <name evidence="9" type="ORF">HX89_01815</name>
</gene>
<dbReference type="HOGENOM" id="CLU_036005_2_1_11"/>
<keyword evidence="4 9" id="KW-0223">Dioxygenase</keyword>
<dbReference type="PANTHER" id="PTHR30468">
    <property type="entry name" value="ALPHA-KETOGLUTARATE-DEPENDENT SULFONATE DIOXYGENASE"/>
    <property type="match status" value="1"/>
</dbReference>
<feature type="region of interest" description="Disordered" evidence="7">
    <location>
        <begin position="1"/>
        <end position="29"/>
    </location>
</feature>
<comment type="similarity">
    <text evidence="2">Belongs to the TfdA dioxygenase family.</text>
</comment>
<comment type="cofactor">
    <cofactor evidence="1">
        <name>Fe(2+)</name>
        <dbReference type="ChEBI" id="CHEBI:29033"/>
    </cofactor>
</comment>
<dbReference type="InterPro" id="IPR003819">
    <property type="entry name" value="TauD/TfdA-like"/>
</dbReference>
<evidence type="ECO:0000256" key="5">
    <source>
        <dbReference type="ARBA" id="ARBA00023002"/>
    </source>
</evidence>
<protein>
    <submittedName>
        <fullName evidence="9">Taurine dioxygenase</fullName>
    </submittedName>
</protein>
<feature type="compositionally biased region" description="Polar residues" evidence="7">
    <location>
        <begin position="1"/>
        <end position="13"/>
    </location>
</feature>
<dbReference type="GeneID" id="41839980"/>
<evidence type="ECO:0000256" key="2">
    <source>
        <dbReference type="ARBA" id="ARBA00005896"/>
    </source>
</evidence>
<reference evidence="9 10" key="1">
    <citation type="submission" date="2014-07" db="EMBL/GenBank/DDBJ databases">
        <title>Genome Sequencing of Dermacoccus nishinomiyaensis.</title>
        <authorList>
            <person name="Hong K.W."/>
            <person name="Chan K.G."/>
        </authorList>
    </citation>
    <scope>NUCLEOTIDE SEQUENCE [LARGE SCALE GENOMIC DNA]</scope>
    <source>
        <strain evidence="9 10">M25</strain>
    </source>
</reference>
<sequence length="321" mass="34629">MTLLDTTPDTNVDSASSAPTSAAARRGGTVATPGLRIERLGPAFGAIVHGVDLAQVDDAIAFDLRRALLAHKVLFFRGQDAFDDDAQVRLGNLLGELTAGHPVAGTHERKEIYSIDSSDPEFSFSDEWHTDVTFMKEPPAISVLRAVTLPDYGGDTSWADAQAAYDSLSEPFRGLVDQLVAAHDGNREWGAYLRKNGGQEWSGEVVTELPVVEHPVVRVHPETGRRGLFVNPGFTSHIVGVSQAESRAILDVLYAHLTQPEHTIRHRWAPGDVGIWDNRATSHYANRDYVDANLGPRAMRRVTVGGDKPVGVNGLTGGAAA</sequence>
<accession>A0A075JJ07</accession>
<evidence type="ECO:0000256" key="6">
    <source>
        <dbReference type="ARBA" id="ARBA00023004"/>
    </source>
</evidence>
<dbReference type="AlphaFoldDB" id="A0A075JJ07"/>
<dbReference type="PANTHER" id="PTHR30468:SF5">
    <property type="entry name" value="ALPHA-KETOGLUTARATE-DEPENDENT SULFATE ESTER DIOXYGENASE"/>
    <property type="match status" value="1"/>
</dbReference>
<keyword evidence="5" id="KW-0560">Oxidoreductase</keyword>
<keyword evidence="10" id="KW-1185">Reference proteome</keyword>
<evidence type="ECO:0000313" key="10">
    <source>
        <dbReference type="Proteomes" id="UP000027986"/>
    </source>
</evidence>
<evidence type="ECO:0000256" key="7">
    <source>
        <dbReference type="SAM" id="MobiDB-lite"/>
    </source>
</evidence>
<dbReference type="Pfam" id="PF02668">
    <property type="entry name" value="TauD"/>
    <property type="match status" value="1"/>
</dbReference>
<keyword evidence="3" id="KW-0479">Metal-binding</keyword>
<dbReference type="Gene3D" id="3.60.130.10">
    <property type="entry name" value="Clavaminate synthase-like"/>
    <property type="match status" value="1"/>
</dbReference>
<dbReference type="GO" id="GO:0005737">
    <property type="term" value="C:cytoplasm"/>
    <property type="evidence" value="ECO:0007669"/>
    <property type="project" value="TreeGrafter"/>
</dbReference>
<proteinExistence type="inferred from homology"/>
<evidence type="ECO:0000313" key="9">
    <source>
        <dbReference type="EMBL" id="AIF39923.1"/>
    </source>
</evidence>
<dbReference type="GO" id="GO:0046872">
    <property type="term" value="F:metal ion binding"/>
    <property type="evidence" value="ECO:0007669"/>
    <property type="project" value="UniProtKB-KW"/>
</dbReference>
<dbReference type="KEGG" id="dni:HX89_01815"/>
<feature type="domain" description="TauD/TfdA-like" evidence="8">
    <location>
        <begin position="37"/>
        <end position="303"/>
    </location>
</feature>
<dbReference type="InterPro" id="IPR051323">
    <property type="entry name" value="AtsK-like"/>
</dbReference>
<evidence type="ECO:0000256" key="1">
    <source>
        <dbReference type="ARBA" id="ARBA00001954"/>
    </source>
</evidence>
<dbReference type="InterPro" id="IPR042098">
    <property type="entry name" value="TauD-like_sf"/>
</dbReference>
<organism evidence="9 10">
    <name type="scientific">Dermacoccus nishinomiyaensis</name>
    <dbReference type="NCBI Taxonomy" id="1274"/>
    <lineage>
        <taxon>Bacteria</taxon>
        <taxon>Bacillati</taxon>
        <taxon>Actinomycetota</taxon>
        <taxon>Actinomycetes</taxon>
        <taxon>Micrococcales</taxon>
        <taxon>Dermacoccaceae</taxon>
        <taxon>Dermacoccus</taxon>
    </lineage>
</organism>
<dbReference type="RefSeq" id="WP_038566558.1">
    <property type="nucleotide sequence ID" value="NZ_CP008889.1"/>
</dbReference>
<dbReference type="eggNOG" id="COG2175">
    <property type="taxonomic scope" value="Bacteria"/>
</dbReference>
<dbReference type="EMBL" id="CP008889">
    <property type="protein sequence ID" value="AIF39923.1"/>
    <property type="molecule type" value="Genomic_DNA"/>
</dbReference>
<evidence type="ECO:0000256" key="3">
    <source>
        <dbReference type="ARBA" id="ARBA00022723"/>
    </source>
</evidence>
<dbReference type="Proteomes" id="UP000027986">
    <property type="component" value="Chromosome"/>
</dbReference>